<dbReference type="CDD" id="cd06171">
    <property type="entry name" value="Sigma70_r4"/>
    <property type="match status" value="1"/>
</dbReference>
<comment type="caution">
    <text evidence="8">The sequence shown here is derived from an EMBL/GenBank/DDBJ whole genome shotgun (WGS) entry which is preliminary data.</text>
</comment>
<dbReference type="SUPFAM" id="SSF88946">
    <property type="entry name" value="Sigma2 domain of RNA polymerase sigma factors"/>
    <property type="match status" value="1"/>
</dbReference>
<accession>A0ABN2CJQ3</accession>
<dbReference type="InterPro" id="IPR013325">
    <property type="entry name" value="RNA_pol_sigma_r2"/>
</dbReference>
<feature type="domain" description="RNA polymerase sigma-70 region 2" evidence="6">
    <location>
        <begin position="32"/>
        <end position="94"/>
    </location>
</feature>
<keyword evidence="4" id="KW-0238">DNA-binding</keyword>
<dbReference type="PANTHER" id="PTHR43133:SF50">
    <property type="entry name" value="ECF RNA POLYMERASE SIGMA FACTOR SIGM"/>
    <property type="match status" value="1"/>
</dbReference>
<sequence length="191" mass="22108">MLYVSIAMMMRILRRGRRPHDDEFVAYYAARAGHLRNTAFLLCGDWHLAEDLTQTVFTKLYRAWGRIDRHDVLDQYARRVLLRAFLDERRRPWRRERPTPDDEVLDASVPDQRGVEDRQVLKRALLRIPKGRRAVLVLRFWADLSVEQVADVLGCSTGTVKSQTARGLDNLREVLGDTLEDLRPTSPGGLQ</sequence>
<evidence type="ECO:0000256" key="4">
    <source>
        <dbReference type="ARBA" id="ARBA00023125"/>
    </source>
</evidence>
<dbReference type="InterPro" id="IPR007627">
    <property type="entry name" value="RNA_pol_sigma70_r2"/>
</dbReference>
<evidence type="ECO:0000313" key="8">
    <source>
        <dbReference type="EMBL" id="GAA1557599.1"/>
    </source>
</evidence>
<evidence type="ECO:0000256" key="3">
    <source>
        <dbReference type="ARBA" id="ARBA00023082"/>
    </source>
</evidence>
<keyword evidence="2" id="KW-0805">Transcription regulation</keyword>
<keyword evidence="3" id="KW-0731">Sigma factor</keyword>
<evidence type="ECO:0000313" key="9">
    <source>
        <dbReference type="Proteomes" id="UP001501470"/>
    </source>
</evidence>
<keyword evidence="5" id="KW-0804">Transcription</keyword>
<protein>
    <submittedName>
        <fullName evidence="8">SigE family RNA polymerase sigma factor</fullName>
    </submittedName>
</protein>
<dbReference type="InterPro" id="IPR013324">
    <property type="entry name" value="RNA_pol_sigma_r3/r4-like"/>
</dbReference>
<evidence type="ECO:0000259" key="6">
    <source>
        <dbReference type="Pfam" id="PF04542"/>
    </source>
</evidence>
<dbReference type="Pfam" id="PF08281">
    <property type="entry name" value="Sigma70_r4_2"/>
    <property type="match status" value="1"/>
</dbReference>
<dbReference type="InterPro" id="IPR039425">
    <property type="entry name" value="RNA_pol_sigma-70-like"/>
</dbReference>
<gene>
    <name evidence="8" type="ORF">GCM10009827_093160</name>
</gene>
<reference evidence="8 9" key="1">
    <citation type="journal article" date="2019" name="Int. J. Syst. Evol. Microbiol.">
        <title>The Global Catalogue of Microorganisms (GCM) 10K type strain sequencing project: providing services to taxonomists for standard genome sequencing and annotation.</title>
        <authorList>
            <consortium name="The Broad Institute Genomics Platform"/>
            <consortium name="The Broad Institute Genome Sequencing Center for Infectious Disease"/>
            <person name="Wu L."/>
            <person name="Ma J."/>
        </authorList>
    </citation>
    <scope>NUCLEOTIDE SEQUENCE [LARGE SCALE GENOMIC DNA]</scope>
    <source>
        <strain evidence="8 9">JCM 15933</strain>
    </source>
</reference>
<dbReference type="Gene3D" id="1.10.10.10">
    <property type="entry name" value="Winged helix-like DNA-binding domain superfamily/Winged helix DNA-binding domain"/>
    <property type="match status" value="1"/>
</dbReference>
<organism evidence="8 9">
    <name type="scientific">Dactylosporangium maewongense</name>
    <dbReference type="NCBI Taxonomy" id="634393"/>
    <lineage>
        <taxon>Bacteria</taxon>
        <taxon>Bacillati</taxon>
        <taxon>Actinomycetota</taxon>
        <taxon>Actinomycetes</taxon>
        <taxon>Micromonosporales</taxon>
        <taxon>Micromonosporaceae</taxon>
        <taxon>Dactylosporangium</taxon>
    </lineage>
</organism>
<dbReference type="NCBIfam" id="TIGR02983">
    <property type="entry name" value="SigE-fam_strep"/>
    <property type="match status" value="1"/>
</dbReference>
<dbReference type="InterPro" id="IPR014284">
    <property type="entry name" value="RNA_pol_sigma-70_dom"/>
</dbReference>
<dbReference type="SUPFAM" id="SSF88659">
    <property type="entry name" value="Sigma3 and sigma4 domains of RNA polymerase sigma factors"/>
    <property type="match status" value="1"/>
</dbReference>
<name>A0ABN2CJQ3_9ACTN</name>
<evidence type="ECO:0000259" key="7">
    <source>
        <dbReference type="Pfam" id="PF08281"/>
    </source>
</evidence>
<evidence type="ECO:0000256" key="1">
    <source>
        <dbReference type="ARBA" id="ARBA00010641"/>
    </source>
</evidence>
<comment type="similarity">
    <text evidence="1">Belongs to the sigma-70 factor family. ECF subfamily.</text>
</comment>
<dbReference type="Pfam" id="PF04542">
    <property type="entry name" value="Sigma70_r2"/>
    <property type="match status" value="1"/>
</dbReference>
<evidence type="ECO:0000256" key="5">
    <source>
        <dbReference type="ARBA" id="ARBA00023163"/>
    </source>
</evidence>
<dbReference type="PANTHER" id="PTHR43133">
    <property type="entry name" value="RNA POLYMERASE ECF-TYPE SIGMA FACTO"/>
    <property type="match status" value="1"/>
</dbReference>
<feature type="domain" description="RNA polymerase sigma factor 70 region 4 type 2" evidence="7">
    <location>
        <begin position="119"/>
        <end position="169"/>
    </location>
</feature>
<dbReference type="EMBL" id="BAAAQD010000026">
    <property type="protein sequence ID" value="GAA1557599.1"/>
    <property type="molecule type" value="Genomic_DNA"/>
</dbReference>
<dbReference type="NCBIfam" id="TIGR02937">
    <property type="entry name" value="sigma70-ECF"/>
    <property type="match status" value="1"/>
</dbReference>
<proteinExistence type="inferred from homology"/>
<dbReference type="InterPro" id="IPR014325">
    <property type="entry name" value="RNA_pol_sigma-E_actinobac"/>
</dbReference>
<dbReference type="Proteomes" id="UP001501470">
    <property type="component" value="Unassembled WGS sequence"/>
</dbReference>
<dbReference type="InterPro" id="IPR013249">
    <property type="entry name" value="RNA_pol_sigma70_r4_t2"/>
</dbReference>
<keyword evidence="9" id="KW-1185">Reference proteome</keyword>
<evidence type="ECO:0000256" key="2">
    <source>
        <dbReference type="ARBA" id="ARBA00023015"/>
    </source>
</evidence>
<dbReference type="InterPro" id="IPR036388">
    <property type="entry name" value="WH-like_DNA-bd_sf"/>
</dbReference>
<dbReference type="Gene3D" id="1.10.1740.10">
    <property type="match status" value="1"/>
</dbReference>